<dbReference type="Proteomes" id="UP000002931">
    <property type="component" value="Unassembled WGS sequence"/>
</dbReference>
<accession>A3VAD9</accession>
<keyword evidence="3" id="KW-1185">Reference proteome</keyword>
<dbReference type="Pfam" id="PF06707">
    <property type="entry name" value="DUF1194"/>
    <property type="match status" value="1"/>
</dbReference>
<dbReference type="InterPro" id="IPR010607">
    <property type="entry name" value="DUF1194"/>
</dbReference>
<keyword evidence="1" id="KW-0732">Signal</keyword>
<dbReference type="eggNOG" id="COG2304">
    <property type="taxonomic scope" value="Bacteria"/>
</dbReference>
<name>A3VAD9_9RHOB</name>
<organism evidence="2 3">
    <name type="scientific">Maritimibacter alkaliphilus HTCC2654</name>
    <dbReference type="NCBI Taxonomy" id="314271"/>
    <lineage>
        <taxon>Bacteria</taxon>
        <taxon>Pseudomonadati</taxon>
        <taxon>Pseudomonadota</taxon>
        <taxon>Alphaproteobacteria</taxon>
        <taxon>Rhodobacterales</taxon>
        <taxon>Roseobacteraceae</taxon>
        <taxon>Maritimibacter</taxon>
    </lineage>
</organism>
<dbReference type="Gene3D" id="3.40.50.410">
    <property type="entry name" value="von Willebrand factor, type A domain"/>
    <property type="match status" value="1"/>
</dbReference>
<dbReference type="SUPFAM" id="SSF53300">
    <property type="entry name" value="vWA-like"/>
    <property type="match status" value="1"/>
</dbReference>
<dbReference type="InterPro" id="IPR036465">
    <property type="entry name" value="vWFA_dom_sf"/>
</dbReference>
<evidence type="ECO:0000256" key="1">
    <source>
        <dbReference type="SAM" id="SignalP"/>
    </source>
</evidence>
<evidence type="ECO:0000313" key="2">
    <source>
        <dbReference type="EMBL" id="EAQ14880.1"/>
    </source>
</evidence>
<reference evidence="2 3" key="1">
    <citation type="journal article" date="2010" name="J. Bacteriol.">
        <title>Genome sequences of Pelagibaca bermudensis HTCC2601T and Maritimibacter alkaliphilus HTCC2654T, the type strains of two marine Roseobacter genera.</title>
        <authorList>
            <person name="Thrash J.C."/>
            <person name="Cho J.C."/>
            <person name="Ferriera S."/>
            <person name="Johnson J."/>
            <person name="Vergin K.L."/>
            <person name="Giovannoni S.J."/>
        </authorList>
    </citation>
    <scope>NUCLEOTIDE SEQUENCE [LARGE SCALE GENOMIC DNA]</scope>
    <source>
        <strain evidence="2 3">HTCC2654</strain>
    </source>
</reference>
<dbReference type="STRING" id="314271.RB2654_19893"/>
<dbReference type="RefSeq" id="WP_008334819.1">
    <property type="nucleotide sequence ID" value="NZ_CH902578.1"/>
</dbReference>
<gene>
    <name evidence="2" type="ORF">RB2654_19893</name>
</gene>
<comment type="caution">
    <text evidence="2">The sequence shown here is derived from an EMBL/GenBank/DDBJ whole genome shotgun (WGS) entry which is preliminary data.</text>
</comment>
<feature type="signal peptide" evidence="1">
    <location>
        <begin position="1"/>
        <end position="25"/>
    </location>
</feature>
<proteinExistence type="predicted"/>
<evidence type="ECO:0008006" key="4">
    <source>
        <dbReference type="Google" id="ProtNLM"/>
    </source>
</evidence>
<feature type="chain" id="PRO_5002660934" description="Lipoprotein" evidence="1">
    <location>
        <begin position="26"/>
        <end position="235"/>
    </location>
</feature>
<dbReference type="HOGENOM" id="CLU_064451_1_1_5"/>
<dbReference type="EMBL" id="AAMT01000001">
    <property type="protein sequence ID" value="EAQ14880.1"/>
    <property type="molecule type" value="Genomic_DNA"/>
</dbReference>
<evidence type="ECO:0000313" key="3">
    <source>
        <dbReference type="Proteomes" id="UP000002931"/>
    </source>
</evidence>
<dbReference type="AlphaFoldDB" id="A3VAD9"/>
<sequence length="235" mass="24875">MTPRPFLRRMALTAGLALAAAPAAACKLSLVLALDVSASVDAREYDLQQEGLARALTDPEVVGAVEAQGGIWLSIFEWSGARHQYEQLPWTFVAGGAALAAVAGELRATPRQVAEFPTSLGYALGHALNLLKAAPETCDRQVIDVSGDGVNNDGFPPASAYVAHDMSLVTVNGLVITDGDPTVVRYYLQSVIQGPGAFVQPTNSYNDYEEAMRRKLLRELGAFSYVGLPTGPQGG</sequence>
<protein>
    <recommendedName>
        <fullName evidence="4">Lipoprotein</fullName>
    </recommendedName>
</protein>